<dbReference type="EMBL" id="BMOE01000004">
    <property type="protein sequence ID" value="GGJ71912.1"/>
    <property type="molecule type" value="Genomic_DNA"/>
</dbReference>
<dbReference type="Proteomes" id="UP000635726">
    <property type="component" value="Unassembled WGS sequence"/>
</dbReference>
<evidence type="ECO:0000256" key="2">
    <source>
        <dbReference type="SAM" id="SignalP"/>
    </source>
</evidence>
<dbReference type="RefSeq" id="WP_188961922.1">
    <property type="nucleotide sequence ID" value="NZ_BMOE01000004.1"/>
</dbReference>
<reference evidence="3" key="1">
    <citation type="journal article" date="2014" name="Int. J. Syst. Evol. Microbiol.">
        <title>Complete genome sequence of Corynebacterium casei LMG S-19264T (=DSM 44701T), isolated from a smear-ripened cheese.</title>
        <authorList>
            <consortium name="US DOE Joint Genome Institute (JGI-PGF)"/>
            <person name="Walter F."/>
            <person name="Albersmeier A."/>
            <person name="Kalinowski J."/>
            <person name="Ruckert C."/>
        </authorList>
    </citation>
    <scope>NUCLEOTIDE SEQUENCE</scope>
    <source>
        <strain evidence="3">JCM 14371</strain>
    </source>
</reference>
<evidence type="ECO:0000313" key="4">
    <source>
        <dbReference type="Proteomes" id="UP000635726"/>
    </source>
</evidence>
<feature type="chain" id="PRO_5037823848" evidence="2">
    <location>
        <begin position="22"/>
        <end position="255"/>
    </location>
</feature>
<gene>
    <name evidence="3" type="ORF">GCM10008939_15420</name>
</gene>
<proteinExistence type="predicted"/>
<evidence type="ECO:0000256" key="1">
    <source>
        <dbReference type="SAM" id="MobiDB-lite"/>
    </source>
</evidence>
<protein>
    <submittedName>
        <fullName evidence="3">Uncharacterized protein</fullName>
    </submittedName>
</protein>
<accession>A0A917PDT7</accession>
<feature type="compositionally biased region" description="Pro residues" evidence="1">
    <location>
        <begin position="244"/>
        <end position="255"/>
    </location>
</feature>
<dbReference type="AlphaFoldDB" id="A0A917PDT7"/>
<feature type="region of interest" description="Disordered" evidence="1">
    <location>
        <begin position="183"/>
        <end position="255"/>
    </location>
</feature>
<feature type="compositionally biased region" description="Low complexity" evidence="1">
    <location>
        <begin position="198"/>
        <end position="243"/>
    </location>
</feature>
<keyword evidence="4" id="KW-1185">Reference proteome</keyword>
<reference evidence="3" key="2">
    <citation type="submission" date="2020-09" db="EMBL/GenBank/DDBJ databases">
        <authorList>
            <person name="Sun Q."/>
            <person name="Ohkuma M."/>
        </authorList>
    </citation>
    <scope>NUCLEOTIDE SEQUENCE</scope>
    <source>
        <strain evidence="3">JCM 14371</strain>
    </source>
</reference>
<feature type="signal peptide" evidence="2">
    <location>
        <begin position="1"/>
        <end position="21"/>
    </location>
</feature>
<feature type="region of interest" description="Disordered" evidence="1">
    <location>
        <begin position="22"/>
        <end position="86"/>
    </location>
</feature>
<feature type="compositionally biased region" description="Low complexity" evidence="1">
    <location>
        <begin position="34"/>
        <end position="60"/>
    </location>
</feature>
<keyword evidence="2" id="KW-0732">Signal</keyword>
<comment type="caution">
    <text evidence="3">The sequence shown here is derived from an EMBL/GenBank/DDBJ whole genome shotgun (WGS) entry which is preliminary data.</text>
</comment>
<organism evidence="3 4">
    <name type="scientific">Deinococcus aquiradiocola</name>
    <dbReference type="NCBI Taxonomy" id="393059"/>
    <lineage>
        <taxon>Bacteria</taxon>
        <taxon>Thermotogati</taxon>
        <taxon>Deinococcota</taxon>
        <taxon>Deinococci</taxon>
        <taxon>Deinococcales</taxon>
        <taxon>Deinococcaceae</taxon>
        <taxon>Deinococcus</taxon>
    </lineage>
</organism>
<sequence>MNLELRTLTLGLLLLASPALAQSGTDGSAPVTPPAQTTPDPTTPAQTAPDQTAPVQTAPAPVTPAPAPADAAPAAPAQAAPTAQPGQSVLTADLKLPAVDGLTPLRTVDTVLGQAAIYRGSVKDALPRTVTALEAEGFTVRDGNASGGSVTLDRQGQAVSVTAHEELGLTVVSLSADLQGAGTVPATTGTATPPPAAPTDAAPVSAPTDAVPAPVTPAVPADPSAPVAPAAPTDPAAPATPGDPLTPVPAPPSMP</sequence>
<feature type="compositionally biased region" description="Low complexity" evidence="1">
    <location>
        <begin position="68"/>
        <end position="85"/>
    </location>
</feature>
<evidence type="ECO:0000313" key="3">
    <source>
        <dbReference type="EMBL" id="GGJ71912.1"/>
    </source>
</evidence>
<name>A0A917PDT7_9DEIO</name>